<feature type="region of interest" description="Disordered" evidence="1">
    <location>
        <begin position="38"/>
        <end position="78"/>
    </location>
</feature>
<feature type="transmembrane region" description="Helical" evidence="2">
    <location>
        <begin position="427"/>
        <end position="449"/>
    </location>
</feature>
<keyword evidence="2" id="KW-0812">Transmembrane</keyword>
<feature type="transmembrane region" description="Helical" evidence="2">
    <location>
        <begin position="326"/>
        <end position="347"/>
    </location>
</feature>
<dbReference type="EMBL" id="JACCJB010000004">
    <property type="protein sequence ID" value="KAF6227873.1"/>
    <property type="molecule type" value="Genomic_DNA"/>
</dbReference>
<keyword evidence="2" id="KW-1133">Transmembrane helix</keyword>
<dbReference type="PANTHER" id="PTHR37402:SF1">
    <property type="entry name" value="GRAM DOMAIN-CONTAINING PROTEIN 4"/>
    <property type="match status" value="1"/>
</dbReference>
<sequence length="649" mass="73108">MSSILSLSKPASLEHASSGLDRASFNVYDEADRHIIAPLQEHPRSPSPSSSGSDGYDVDGDQGEADTNPRSFANVRRVSAKVRSKVKIKTHKLLHTSHQQHAYQLPTAPALAPAPIHDGDEDRLFHPVPEHKGPQLKEFLHNPVDTVSSLLHGASGAKMADVMDNQVIAHGADVNLVRVYDKAAAADNKEEQQSALGELEDLKKTRQDQYVRWTMDRHVLKIRRIPPLNLPRPQKKDFRTGDQEKEGQVNWASYSQHLARFYARHYCDQYIDESPTLPSANEDAINTSLERFLMSSTPYQVVLMKIRHIYRWDDPVETGVYLGSYLFFWAIGHLAGAAVLGIMWLVLMRHLYPPTAEDLRENIGRSEDVEQTATNLTQLIEQHGSRGWMDALIKELGPRSLLALGDMADTLEIMRNFYQWRSPPRTVFSLSLLGLVWLFITTTPLWLLVKMSQLEAAIMFFGTFPIASRMPHYRHVVSPLTWLFWKIPTDGMCSKSLCLWISKATLTLLTAAEWAIARLQVEARHSKDALPTEPSKNVEGASDKTTMPSKADDETEPAIDIGRYHCTCQSHHGDLHVSSSGARYVTAVRSTLLWKLRFDNCKTIRKHSDSGLIFELMDDSEFKVMGLALRNEIFTQIIGYSGLAWQVIG</sequence>
<feature type="region of interest" description="Disordered" evidence="1">
    <location>
        <begin position="527"/>
        <end position="554"/>
    </location>
</feature>
<reference evidence="3 4" key="1">
    <citation type="journal article" date="2020" name="Genomics">
        <title>Complete, high-quality genomes from long-read metagenomic sequencing of two wolf lichen thalli reveals enigmatic genome architecture.</title>
        <authorList>
            <person name="McKenzie S.K."/>
            <person name="Walston R.F."/>
            <person name="Allen J.L."/>
        </authorList>
    </citation>
    <scope>NUCLEOTIDE SEQUENCE [LARGE SCALE GENOMIC DNA]</scope>
    <source>
        <strain evidence="3">WasteWater1</strain>
    </source>
</reference>
<evidence type="ECO:0000256" key="2">
    <source>
        <dbReference type="SAM" id="Phobius"/>
    </source>
</evidence>
<dbReference type="PANTHER" id="PTHR37402">
    <property type="entry name" value="GRAM DOMAIN-CONTAINING PROTEIN 4"/>
    <property type="match status" value="1"/>
</dbReference>
<protein>
    <submittedName>
        <fullName evidence="3">Uncharacterized protein</fullName>
    </submittedName>
</protein>
<evidence type="ECO:0000313" key="3">
    <source>
        <dbReference type="EMBL" id="KAF6227873.1"/>
    </source>
</evidence>
<evidence type="ECO:0000313" key="4">
    <source>
        <dbReference type="Proteomes" id="UP000593566"/>
    </source>
</evidence>
<dbReference type="InterPro" id="IPR037847">
    <property type="entry name" value="GRAMDC4"/>
</dbReference>
<proteinExistence type="predicted"/>
<dbReference type="GO" id="GO:0006915">
    <property type="term" value="P:apoptotic process"/>
    <property type="evidence" value="ECO:0007669"/>
    <property type="project" value="InterPro"/>
</dbReference>
<dbReference type="AlphaFoldDB" id="A0A8H6CQT4"/>
<comment type="caution">
    <text evidence="3">The sequence shown here is derived from an EMBL/GenBank/DDBJ whole genome shotgun (WGS) entry which is preliminary data.</text>
</comment>
<accession>A0A8H6CQT4</accession>
<dbReference type="Proteomes" id="UP000593566">
    <property type="component" value="Unassembled WGS sequence"/>
</dbReference>
<gene>
    <name evidence="3" type="ORF">HO133_007601</name>
</gene>
<evidence type="ECO:0000256" key="1">
    <source>
        <dbReference type="SAM" id="MobiDB-lite"/>
    </source>
</evidence>
<dbReference type="RefSeq" id="XP_037155807.1">
    <property type="nucleotide sequence ID" value="XM_037298471.1"/>
</dbReference>
<name>A0A8H6CQT4_9LECA</name>
<keyword evidence="4" id="KW-1185">Reference proteome</keyword>
<dbReference type="GeneID" id="59335998"/>
<keyword evidence="2" id="KW-0472">Membrane</keyword>
<organism evidence="3 4">
    <name type="scientific">Letharia lupina</name>
    <dbReference type="NCBI Taxonomy" id="560253"/>
    <lineage>
        <taxon>Eukaryota</taxon>
        <taxon>Fungi</taxon>
        <taxon>Dikarya</taxon>
        <taxon>Ascomycota</taxon>
        <taxon>Pezizomycotina</taxon>
        <taxon>Lecanoromycetes</taxon>
        <taxon>OSLEUM clade</taxon>
        <taxon>Lecanoromycetidae</taxon>
        <taxon>Lecanorales</taxon>
        <taxon>Lecanorineae</taxon>
        <taxon>Parmeliaceae</taxon>
        <taxon>Letharia</taxon>
    </lineage>
</organism>